<gene>
    <name evidence="2" type="ORF">LPU83_pLPU83d_1058</name>
</gene>
<evidence type="ECO:0000313" key="2">
    <source>
        <dbReference type="EMBL" id="CDM62428.1"/>
    </source>
</evidence>
<evidence type="ECO:0000256" key="1">
    <source>
        <dbReference type="SAM" id="MobiDB-lite"/>
    </source>
</evidence>
<dbReference type="HOGENOM" id="CLU_2094922_0_0_5"/>
<dbReference type="EMBL" id="HG916855">
    <property type="protein sequence ID" value="CDM62428.1"/>
    <property type="molecule type" value="Genomic_DNA"/>
</dbReference>
<sequence>MSDTKIRQLIFSLSVAQEIAKREGPQAGCSSCSSSRLKEARDVAGSPIRAGTGLRQPERMKPPFKEGDRKGSLRRAKLATWSHGAEASLLVPLARDRTTIAYAYLQASLDGPKSQK</sequence>
<organism evidence="2 3">
    <name type="scientific">Rhizobium favelukesii</name>
    <dbReference type="NCBI Taxonomy" id="348824"/>
    <lineage>
        <taxon>Bacteria</taxon>
        <taxon>Pseudomonadati</taxon>
        <taxon>Pseudomonadota</taxon>
        <taxon>Alphaproteobacteria</taxon>
        <taxon>Hyphomicrobiales</taxon>
        <taxon>Rhizobiaceae</taxon>
        <taxon>Rhizobium/Agrobacterium group</taxon>
        <taxon>Rhizobium</taxon>
    </lineage>
</organism>
<dbReference type="AlphaFoldDB" id="W6RUV6"/>
<proteinExistence type="predicted"/>
<dbReference type="Proteomes" id="UP000019443">
    <property type="component" value="Plasmid pLPU83d"/>
</dbReference>
<protein>
    <submittedName>
        <fullName evidence="2">Uncharacterized protein</fullName>
    </submittedName>
</protein>
<reference evidence="2" key="1">
    <citation type="submission" date="2013-11" db="EMBL/GenBank/DDBJ databases">
        <title>Draft genome sequence of the broad-host-range Rhizobium sp. LPU83 strain, a member of the low-genetic diversity Oregon-like Rhizobium sp. group.</title>
        <authorList>
            <person name="Wibberg D."/>
            <person name="Puehler A."/>
            <person name="Schlueter A."/>
        </authorList>
    </citation>
    <scope>NUCLEOTIDE SEQUENCE [LARGE SCALE GENOMIC DNA]</scope>
    <source>
        <strain evidence="2">LPU83</strain>
        <plasmid evidence="2">pLPU83d</plasmid>
    </source>
</reference>
<name>W6RUV6_9HYPH</name>
<geneLocation type="plasmid" evidence="2 3">
    <name>pLPU83d</name>
</geneLocation>
<dbReference type="KEGG" id="rhl:LPU83_pLPU83d_1058"/>
<evidence type="ECO:0000313" key="3">
    <source>
        <dbReference type="Proteomes" id="UP000019443"/>
    </source>
</evidence>
<keyword evidence="2" id="KW-0614">Plasmid</keyword>
<accession>W6RUV6</accession>
<feature type="region of interest" description="Disordered" evidence="1">
    <location>
        <begin position="40"/>
        <end position="72"/>
    </location>
</feature>
<keyword evidence="3" id="KW-1185">Reference proteome</keyword>
<feature type="compositionally biased region" description="Basic and acidic residues" evidence="1">
    <location>
        <begin position="56"/>
        <end position="71"/>
    </location>
</feature>